<keyword evidence="4 5" id="KW-0472">Membrane</keyword>
<evidence type="ECO:0000256" key="5">
    <source>
        <dbReference type="SAM" id="Phobius"/>
    </source>
</evidence>
<evidence type="ECO:0000256" key="4">
    <source>
        <dbReference type="ARBA" id="ARBA00023136"/>
    </source>
</evidence>
<feature type="domain" description="EamA" evidence="6">
    <location>
        <begin position="45"/>
        <end position="175"/>
    </location>
</feature>
<dbReference type="OrthoDB" id="306876at2759"/>
<evidence type="ECO:0000313" key="7">
    <source>
        <dbReference type="EMBL" id="CAF1049373.1"/>
    </source>
</evidence>
<keyword evidence="3 5" id="KW-1133">Transmembrane helix</keyword>
<dbReference type="Proteomes" id="UP000663879">
    <property type="component" value="Unassembled WGS sequence"/>
</dbReference>
<name>A0A814KD02_9BILA</name>
<dbReference type="EMBL" id="CAJNOC010005327">
    <property type="protein sequence ID" value="CAF1049373.1"/>
    <property type="molecule type" value="Genomic_DNA"/>
</dbReference>
<feature type="transmembrane region" description="Helical" evidence="5">
    <location>
        <begin position="251"/>
        <end position="270"/>
    </location>
</feature>
<accession>A0A814KD02</accession>
<evidence type="ECO:0000313" key="8">
    <source>
        <dbReference type="Proteomes" id="UP000663879"/>
    </source>
</evidence>
<comment type="caution">
    <text evidence="7">The sequence shown here is derived from an EMBL/GenBank/DDBJ whole genome shotgun (WGS) entry which is preliminary data.</text>
</comment>
<evidence type="ECO:0000256" key="2">
    <source>
        <dbReference type="ARBA" id="ARBA00022692"/>
    </source>
</evidence>
<feature type="transmembrane region" description="Helical" evidence="5">
    <location>
        <begin position="79"/>
        <end position="95"/>
    </location>
</feature>
<dbReference type="AlphaFoldDB" id="A0A814KD02"/>
<feature type="transmembrane region" description="Helical" evidence="5">
    <location>
        <begin position="223"/>
        <end position="244"/>
    </location>
</feature>
<feature type="transmembrane region" description="Helical" evidence="5">
    <location>
        <begin position="276"/>
        <end position="295"/>
    </location>
</feature>
<feature type="transmembrane region" description="Helical" evidence="5">
    <location>
        <begin position="159"/>
        <end position="179"/>
    </location>
</feature>
<feature type="transmembrane region" description="Helical" evidence="5">
    <location>
        <begin position="134"/>
        <end position="152"/>
    </location>
</feature>
<dbReference type="GO" id="GO:0016020">
    <property type="term" value="C:membrane"/>
    <property type="evidence" value="ECO:0007669"/>
    <property type="project" value="UniProtKB-SubCell"/>
</dbReference>
<sequence length="345" mass="39848">MRNIEKQKIETPLLNNETNLNDQFEEIQNKCSEINLKNRILRYQGILYAFIAIVSIALSRTSVRYCYYFNASEITTLRYLFQFIIMLIIAIYRGENLLGEASDRKILFLRATFGTIGLLTNTISLKMIDPADSASLGSCSIVIVYILSRLILKEKLTLCHLLASFMTLMGVFLISQPSFLVPKIKTNAFNESNGFRKKENFNRIIGNEKKHEVDTIYLINRSIFAIVSSLTGLFSQVCINLAFLHEDVTKVSLIRSTNLLFSFIFQYFLLDIHSNLYSVSGALLILFSVTMILIYKINDQKYVIKYKDYLESKKLIKNEQNDEENYQVENTVKPGLILRILFFKF</sequence>
<keyword evidence="8" id="KW-1185">Reference proteome</keyword>
<reference evidence="7" key="1">
    <citation type="submission" date="2021-02" db="EMBL/GenBank/DDBJ databases">
        <authorList>
            <person name="Nowell W R."/>
        </authorList>
    </citation>
    <scope>NUCLEOTIDE SEQUENCE</scope>
    <source>
        <strain evidence="7">Ploen Becks lab</strain>
    </source>
</reference>
<evidence type="ECO:0000259" key="6">
    <source>
        <dbReference type="Pfam" id="PF00892"/>
    </source>
</evidence>
<protein>
    <recommendedName>
        <fullName evidence="6">EamA domain-containing protein</fullName>
    </recommendedName>
</protein>
<gene>
    <name evidence="7" type="ORF">OXX778_LOCUS18747</name>
</gene>
<dbReference type="Pfam" id="PF00892">
    <property type="entry name" value="EamA"/>
    <property type="match status" value="1"/>
</dbReference>
<dbReference type="InterPro" id="IPR000620">
    <property type="entry name" value="EamA_dom"/>
</dbReference>
<dbReference type="PANTHER" id="PTHR22911">
    <property type="entry name" value="ACYL-MALONYL CONDENSING ENZYME-RELATED"/>
    <property type="match status" value="1"/>
</dbReference>
<dbReference type="PANTHER" id="PTHR22911:SF6">
    <property type="entry name" value="SOLUTE CARRIER FAMILY 35 MEMBER G1"/>
    <property type="match status" value="1"/>
</dbReference>
<evidence type="ECO:0000256" key="3">
    <source>
        <dbReference type="ARBA" id="ARBA00022989"/>
    </source>
</evidence>
<dbReference type="SUPFAM" id="SSF103481">
    <property type="entry name" value="Multidrug resistance efflux transporter EmrE"/>
    <property type="match status" value="2"/>
</dbReference>
<keyword evidence="2 5" id="KW-0812">Transmembrane</keyword>
<proteinExistence type="predicted"/>
<feature type="transmembrane region" description="Helical" evidence="5">
    <location>
        <begin position="107"/>
        <end position="128"/>
    </location>
</feature>
<organism evidence="7 8">
    <name type="scientific">Brachionus calyciflorus</name>
    <dbReference type="NCBI Taxonomy" id="104777"/>
    <lineage>
        <taxon>Eukaryota</taxon>
        <taxon>Metazoa</taxon>
        <taxon>Spiralia</taxon>
        <taxon>Gnathifera</taxon>
        <taxon>Rotifera</taxon>
        <taxon>Eurotatoria</taxon>
        <taxon>Monogononta</taxon>
        <taxon>Pseudotrocha</taxon>
        <taxon>Ploima</taxon>
        <taxon>Brachionidae</taxon>
        <taxon>Brachionus</taxon>
    </lineage>
</organism>
<dbReference type="InterPro" id="IPR037185">
    <property type="entry name" value="EmrE-like"/>
</dbReference>
<feature type="transmembrane region" description="Helical" evidence="5">
    <location>
        <begin position="40"/>
        <end position="59"/>
    </location>
</feature>
<evidence type="ECO:0000256" key="1">
    <source>
        <dbReference type="ARBA" id="ARBA00004141"/>
    </source>
</evidence>
<comment type="subcellular location">
    <subcellularLocation>
        <location evidence="1">Membrane</location>
        <topology evidence="1">Multi-pass membrane protein</topology>
    </subcellularLocation>
</comment>